<name>A0ABT3CAK9_9MYCO</name>
<evidence type="ECO:0000313" key="3">
    <source>
        <dbReference type="EMBL" id="MCV7226500.1"/>
    </source>
</evidence>
<evidence type="ECO:0000313" key="4">
    <source>
        <dbReference type="Proteomes" id="UP001526201"/>
    </source>
</evidence>
<sequence>MLAYASYLPRRRLAGGDIGLRRGDRVVASYDEDSTTMAVAAAARALHGQALPTNLYFATSSPAYADKTNAVAIHSALGLPEDAFVTDLCGTGRSTIAAWRSAAATGGLAVSADIRVGRPGSADERLGGDGAAALLFGDGPAIAEIVASTSQTAEFLDRWRSPQSVTGEQWEERFGAERYAGLIRAAVEKILDDAGLAEVDHVVMACPNSAITKRIPTLVKAVKATHISPVGFSGAADAAIALCSALDVAAPGETILVLSAYDGCDALLLCATDQLVSTRQATLVSAQRTGGITVPHLTYLSWHGLVKLELPRRPEPDRPAAPPAARAEGWKFGFAGTRCRNCRFIHLPPLRVCRSCGALDEMDPAPVSNLQGSIVTHTVDHLAYSPSPPMIQAVVDVDGGGRCTIEVTDAEPAELRVGARVAFTFRRLFTAGGVHDYFWKSYLSDQEDEESGNDG</sequence>
<feature type="domain" description="ChsH2 rubredoxin-like zinc ribbon" evidence="2">
    <location>
        <begin position="336"/>
        <end position="358"/>
    </location>
</feature>
<evidence type="ECO:0000259" key="1">
    <source>
        <dbReference type="Pfam" id="PF01796"/>
    </source>
</evidence>
<dbReference type="InterPro" id="IPR012340">
    <property type="entry name" value="NA-bd_OB-fold"/>
</dbReference>
<protein>
    <submittedName>
        <fullName evidence="3">OB-fold domain-containing protein</fullName>
    </submittedName>
</protein>
<dbReference type="Gene3D" id="3.40.47.10">
    <property type="match status" value="1"/>
</dbReference>
<proteinExistence type="predicted"/>
<dbReference type="InterPro" id="IPR002878">
    <property type="entry name" value="ChsH2_C"/>
</dbReference>
<reference evidence="3 4" key="1">
    <citation type="journal article" date="2022" name="BMC Genomics">
        <title>Comparative genome analysis of mycobacteria focusing on tRNA and non-coding RNA.</title>
        <authorList>
            <person name="Behra P.R.K."/>
            <person name="Pettersson B.M.F."/>
            <person name="Ramesh M."/>
            <person name="Das S."/>
            <person name="Dasgupta S."/>
            <person name="Kirsebom L.A."/>
        </authorList>
    </citation>
    <scope>NUCLEOTIDE SEQUENCE [LARGE SCALE GENOMIC DNA]</scope>
    <source>
        <strain evidence="3 4">DSM 44078</strain>
    </source>
</reference>
<dbReference type="EMBL" id="JACKTY010000024">
    <property type="protein sequence ID" value="MCV7226500.1"/>
    <property type="molecule type" value="Genomic_DNA"/>
</dbReference>
<gene>
    <name evidence="3" type="ORF">H7J73_10705</name>
</gene>
<comment type="caution">
    <text evidence="3">The sequence shown here is derived from an EMBL/GenBank/DDBJ whole genome shotgun (WGS) entry which is preliminary data.</text>
</comment>
<dbReference type="Pfam" id="PF12172">
    <property type="entry name" value="zf-ChsH2"/>
    <property type="match status" value="1"/>
</dbReference>
<organism evidence="3 4">
    <name type="scientific">Mycolicibacterium komossense</name>
    <dbReference type="NCBI Taxonomy" id="1779"/>
    <lineage>
        <taxon>Bacteria</taxon>
        <taxon>Bacillati</taxon>
        <taxon>Actinomycetota</taxon>
        <taxon>Actinomycetes</taxon>
        <taxon>Mycobacteriales</taxon>
        <taxon>Mycobacteriaceae</taxon>
        <taxon>Mycolicibacterium</taxon>
    </lineage>
</organism>
<evidence type="ECO:0000259" key="2">
    <source>
        <dbReference type="Pfam" id="PF12172"/>
    </source>
</evidence>
<dbReference type="InterPro" id="IPR022002">
    <property type="entry name" value="ChsH2_Znr"/>
</dbReference>
<dbReference type="SUPFAM" id="SSF50249">
    <property type="entry name" value="Nucleic acid-binding proteins"/>
    <property type="match status" value="1"/>
</dbReference>
<dbReference type="Proteomes" id="UP001526201">
    <property type="component" value="Unassembled WGS sequence"/>
</dbReference>
<dbReference type="Pfam" id="PF01796">
    <property type="entry name" value="OB_ChsH2_C"/>
    <property type="match status" value="1"/>
</dbReference>
<dbReference type="SUPFAM" id="SSF53901">
    <property type="entry name" value="Thiolase-like"/>
    <property type="match status" value="1"/>
</dbReference>
<accession>A0ABT3CAK9</accession>
<keyword evidence="4" id="KW-1185">Reference proteome</keyword>
<dbReference type="InterPro" id="IPR016039">
    <property type="entry name" value="Thiolase-like"/>
</dbReference>
<feature type="domain" description="ChsH2 C-terminal OB-fold" evidence="1">
    <location>
        <begin position="368"/>
        <end position="426"/>
    </location>
</feature>